<protein>
    <recommendedName>
        <fullName evidence="2">Antitoxin</fullName>
    </recommendedName>
</protein>
<dbReference type="InterPro" id="IPR051416">
    <property type="entry name" value="phD-YefM_TA_antitoxins"/>
</dbReference>
<keyword evidence="4" id="KW-1185">Reference proteome</keyword>
<dbReference type="InterPro" id="IPR036165">
    <property type="entry name" value="YefM-like_sf"/>
</dbReference>
<evidence type="ECO:0000313" key="3">
    <source>
        <dbReference type="EMBL" id="NYI75488.1"/>
    </source>
</evidence>
<comment type="similarity">
    <text evidence="1 2">Belongs to the phD/YefM antitoxin family.</text>
</comment>
<proteinExistence type="inferred from homology"/>
<dbReference type="SUPFAM" id="SSF143120">
    <property type="entry name" value="YefM-like"/>
    <property type="match status" value="1"/>
</dbReference>
<dbReference type="InterPro" id="IPR006442">
    <property type="entry name" value="Antitoxin_Phd/YefM"/>
</dbReference>
<reference evidence="3 4" key="1">
    <citation type="submission" date="2020-07" db="EMBL/GenBank/DDBJ databases">
        <title>Sequencing the genomes of 1000 actinobacteria strains.</title>
        <authorList>
            <person name="Klenk H.-P."/>
        </authorList>
    </citation>
    <scope>NUCLEOTIDE SEQUENCE [LARGE SCALE GENOMIC DNA]</scope>
    <source>
        <strain evidence="3 4">DSM 26487</strain>
    </source>
</reference>
<gene>
    <name evidence="3" type="ORF">BJ988_000136</name>
</gene>
<comment type="caution">
    <text evidence="3">The sequence shown here is derived from an EMBL/GenBank/DDBJ whole genome shotgun (WGS) entry which is preliminary data.</text>
</comment>
<dbReference type="Proteomes" id="UP000564496">
    <property type="component" value="Unassembled WGS sequence"/>
</dbReference>
<dbReference type="GO" id="GO:0003677">
    <property type="term" value="F:DNA binding"/>
    <property type="evidence" value="ECO:0007669"/>
    <property type="project" value="UniProtKB-KW"/>
</dbReference>
<dbReference type="Pfam" id="PF02604">
    <property type="entry name" value="PhdYeFM_antitox"/>
    <property type="match status" value="1"/>
</dbReference>
<comment type="function">
    <text evidence="2">Antitoxin component of a type II toxin-antitoxin (TA) system.</text>
</comment>
<organism evidence="3 4">
    <name type="scientific">Nocardioides panzhihuensis</name>
    <dbReference type="NCBI Taxonomy" id="860243"/>
    <lineage>
        <taxon>Bacteria</taxon>
        <taxon>Bacillati</taxon>
        <taxon>Actinomycetota</taxon>
        <taxon>Actinomycetes</taxon>
        <taxon>Propionibacteriales</taxon>
        <taxon>Nocardioidaceae</taxon>
        <taxon>Nocardioides</taxon>
    </lineage>
</organism>
<dbReference type="AlphaFoldDB" id="A0A7Z0DH97"/>
<evidence type="ECO:0000256" key="1">
    <source>
        <dbReference type="ARBA" id="ARBA00009981"/>
    </source>
</evidence>
<dbReference type="Gene3D" id="3.40.1620.10">
    <property type="entry name" value="YefM-like domain"/>
    <property type="match status" value="1"/>
</dbReference>
<dbReference type="EMBL" id="JACBZR010000001">
    <property type="protein sequence ID" value="NYI75488.1"/>
    <property type="molecule type" value="Genomic_DNA"/>
</dbReference>
<dbReference type="RefSeq" id="WP_179656207.1">
    <property type="nucleotide sequence ID" value="NZ_JACBZR010000001.1"/>
</dbReference>
<accession>A0A7Z0DH97</accession>
<sequence>MTIVNIYEAKSSLSRLISAAEAGETIVIARNGRPVAQLGPMPKRAPRSPGRMKGHIRIHEDFDQWTEDDEAAWYGDDTDPLAS</sequence>
<evidence type="ECO:0000256" key="2">
    <source>
        <dbReference type="RuleBase" id="RU362080"/>
    </source>
</evidence>
<dbReference type="PANTHER" id="PTHR35377">
    <property type="entry name" value="ANTITOXIN VAPB49-RELATED-RELATED"/>
    <property type="match status" value="1"/>
</dbReference>
<dbReference type="PANTHER" id="PTHR35377:SF4">
    <property type="entry name" value="PREVENT-HOST-DEATH FAMILY PROTEIN"/>
    <property type="match status" value="1"/>
</dbReference>
<keyword evidence="3" id="KW-0238">DNA-binding</keyword>
<name>A0A7Z0DH97_9ACTN</name>
<evidence type="ECO:0000313" key="4">
    <source>
        <dbReference type="Proteomes" id="UP000564496"/>
    </source>
</evidence>